<dbReference type="AlphaFoldDB" id="A0A1I6TVS5"/>
<keyword evidence="4" id="KW-1185">Reference proteome</keyword>
<evidence type="ECO:0000256" key="1">
    <source>
        <dbReference type="SAM" id="Phobius"/>
    </source>
</evidence>
<accession>A0A1I6TVS5</accession>
<dbReference type="InterPro" id="IPR019692">
    <property type="entry name" value="CFP-6_PH"/>
</dbReference>
<evidence type="ECO:0000259" key="2">
    <source>
        <dbReference type="Pfam" id="PF10756"/>
    </source>
</evidence>
<dbReference type="Proteomes" id="UP000198873">
    <property type="component" value="Unassembled WGS sequence"/>
</dbReference>
<dbReference type="Pfam" id="PF10756">
    <property type="entry name" value="bPH_6"/>
    <property type="match status" value="1"/>
</dbReference>
<name>A0A1I6TVS5_9ACTN</name>
<keyword evidence="1" id="KW-1133">Transmembrane helix</keyword>
<proteinExistence type="predicted"/>
<dbReference type="STRING" id="1176198.SAMN05444716_10517"/>
<feature type="transmembrane region" description="Helical" evidence="1">
    <location>
        <begin position="12"/>
        <end position="34"/>
    </location>
</feature>
<protein>
    <submittedName>
        <fullName evidence="3">PH domain-containing protein</fullName>
    </submittedName>
</protein>
<reference evidence="4" key="1">
    <citation type="submission" date="2016-10" db="EMBL/GenBank/DDBJ databases">
        <authorList>
            <person name="Varghese N."/>
            <person name="Submissions S."/>
        </authorList>
    </citation>
    <scope>NUCLEOTIDE SEQUENCE [LARGE SCALE GENOMIC DNA]</scope>
    <source>
        <strain evidence="4">CGMCC 4.7047</strain>
    </source>
</reference>
<feature type="transmembrane region" description="Helical" evidence="1">
    <location>
        <begin position="189"/>
        <end position="209"/>
    </location>
</feature>
<feature type="domain" description="Low molecular weight protein antigen 6 PH" evidence="2">
    <location>
        <begin position="65"/>
        <end position="135"/>
    </location>
</feature>
<sequence length="211" mass="22255">MTSEPPKYADRVYRSGSALAAGVLLIGLAAWLGGDAMLRGEGRTPVTAAAALLLAVPLVTAFTFRPAVFAGDERLRVRNPFRTIVAPWATVESVKAAYSCEVRAGGATYQLWAIPVSLRARGKATRHNERLAAGESPRGVFGLGGRDRIGQDADRPRTAPSDAAVGELRELAERHADAPGAQGEVSVRWSYEIIAPAAVGAVALLVLWITG</sequence>
<dbReference type="EMBL" id="FPAB01000005">
    <property type="protein sequence ID" value="SFS93286.1"/>
    <property type="molecule type" value="Genomic_DNA"/>
</dbReference>
<keyword evidence="1" id="KW-0472">Membrane</keyword>
<evidence type="ECO:0000313" key="3">
    <source>
        <dbReference type="EMBL" id="SFS93286.1"/>
    </source>
</evidence>
<gene>
    <name evidence="3" type="ORF">SAMN05444716_10517</name>
</gene>
<keyword evidence="1" id="KW-0812">Transmembrane</keyword>
<organism evidence="3 4">
    <name type="scientific">Streptomyces harbinensis</name>
    <dbReference type="NCBI Taxonomy" id="1176198"/>
    <lineage>
        <taxon>Bacteria</taxon>
        <taxon>Bacillati</taxon>
        <taxon>Actinomycetota</taxon>
        <taxon>Actinomycetes</taxon>
        <taxon>Kitasatosporales</taxon>
        <taxon>Streptomycetaceae</taxon>
        <taxon>Streptomyces</taxon>
    </lineage>
</organism>
<evidence type="ECO:0000313" key="4">
    <source>
        <dbReference type="Proteomes" id="UP000198873"/>
    </source>
</evidence>
<dbReference type="RefSeq" id="WP_019431457.1">
    <property type="nucleotide sequence ID" value="NZ_CP054938.1"/>
</dbReference>
<feature type="transmembrane region" description="Helical" evidence="1">
    <location>
        <begin position="46"/>
        <end position="68"/>
    </location>
</feature>